<dbReference type="EMBL" id="CP115149">
    <property type="protein sequence ID" value="WBL36490.1"/>
    <property type="molecule type" value="Genomic_DNA"/>
</dbReference>
<dbReference type="Proteomes" id="UP001212803">
    <property type="component" value="Chromosome"/>
</dbReference>
<organism evidence="1 2">
    <name type="scientific">Tepidiforma flava</name>
    <dbReference type="NCBI Taxonomy" id="3004094"/>
    <lineage>
        <taxon>Bacteria</taxon>
        <taxon>Bacillati</taxon>
        <taxon>Chloroflexota</taxon>
        <taxon>Tepidiformia</taxon>
        <taxon>Tepidiformales</taxon>
        <taxon>Tepidiformaceae</taxon>
        <taxon>Tepidiforma</taxon>
    </lineage>
</organism>
<gene>
    <name evidence="1" type="ORF">O0235_02690</name>
</gene>
<protein>
    <submittedName>
        <fullName evidence="1">Uncharacterized protein</fullName>
    </submittedName>
</protein>
<dbReference type="RefSeq" id="WP_270057013.1">
    <property type="nucleotide sequence ID" value="NZ_CP115149.1"/>
</dbReference>
<proteinExistence type="predicted"/>
<evidence type="ECO:0000313" key="2">
    <source>
        <dbReference type="Proteomes" id="UP001212803"/>
    </source>
</evidence>
<accession>A0ABY7M8S9</accession>
<name>A0ABY7M8S9_9CHLR</name>
<evidence type="ECO:0000313" key="1">
    <source>
        <dbReference type="EMBL" id="WBL36490.1"/>
    </source>
</evidence>
<keyword evidence="2" id="KW-1185">Reference proteome</keyword>
<reference evidence="1 2" key="1">
    <citation type="journal article" date="2023" name="ISME J.">
        <title>Thermophilic Dehalococcoidia with unusual traits shed light on an unexpected past.</title>
        <authorList>
            <person name="Palmer M."/>
            <person name="Covington J.K."/>
            <person name="Zhou E.M."/>
            <person name="Thomas S.C."/>
            <person name="Habib N."/>
            <person name="Seymour C.O."/>
            <person name="Lai D."/>
            <person name="Johnston J."/>
            <person name="Hashimi A."/>
            <person name="Jiao J.Y."/>
            <person name="Muok A.R."/>
            <person name="Liu L."/>
            <person name="Xian W.D."/>
            <person name="Zhi X.Y."/>
            <person name="Li M.M."/>
            <person name="Silva L.P."/>
            <person name="Bowen B.P."/>
            <person name="Louie K."/>
            <person name="Briegel A."/>
            <person name="Pett-Ridge J."/>
            <person name="Weber P.K."/>
            <person name="Tocheva E.I."/>
            <person name="Woyke T."/>
            <person name="Northen T.R."/>
            <person name="Mayali X."/>
            <person name="Li W.J."/>
            <person name="Hedlund B.P."/>
        </authorList>
    </citation>
    <scope>NUCLEOTIDE SEQUENCE [LARGE SCALE GENOMIC DNA]</scope>
    <source>
        <strain evidence="1 2">YIM 72310</strain>
    </source>
</reference>
<sequence>MPVHHTSISVMRAADTRRVILTINDYSHVMPIQSSRSDLNA</sequence>